<dbReference type="InterPro" id="IPR016181">
    <property type="entry name" value="Acyl_CoA_acyltransferase"/>
</dbReference>
<sequence>MTLTYHIYNSTLDVNILDGLQALHKTIFGEVEDLSSKMTGKPPLVVVTAMDAERIIGYKIGYALDNNTFYSWLGGVYPRYRNHGIASTLMKKQHHYLRETGYKVVQTKTMNKWRGMLVLNIKSGFDVVAICTDEKGLHKIILEKHLLQSANASV</sequence>
<proteinExistence type="predicted"/>
<reference evidence="5" key="3">
    <citation type="submission" date="2015-07" db="EMBL/GenBank/DDBJ databases">
        <title>Draft Genome Sequence of Oceanobacillus picturae Heshi-B3 that Was Isolated from Fermented Rice Bran with Aging Salted Mackerel, Which Was Named Heshiko as Traditional Fermented Seafood in Japan.</title>
        <authorList>
            <person name="Akuzawa S."/>
            <person name="Nakagawa J."/>
            <person name="Kanekatsu T."/>
            <person name="Kanesaki Y."/>
            <person name="Suzuki T."/>
        </authorList>
    </citation>
    <scope>NUCLEOTIDE SEQUENCE [LARGE SCALE GENOMIC DNA]</scope>
    <source>
        <strain evidence="5">Heshi-B3</strain>
    </source>
</reference>
<feature type="domain" description="N-acetyltransferase" evidence="1">
    <location>
        <begin position="7"/>
        <end position="147"/>
    </location>
</feature>
<dbReference type="SUPFAM" id="SSF55729">
    <property type="entry name" value="Acyl-CoA N-acyltransferases (Nat)"/>
    <property type="match status" value="1"/>
</dbReference>
<comment type="caution">
    <text evidence="2">The sequence shown here is derived from an EMBL/GenBank/DDBJ whole genome shotgun (WGS) entry which is preliminary data.</text>
</comment>
<dbReference type="AlphaFoldDB" id="W9ABE9"/>
<dbReference type="RefSeq" id="WP_051557704.1">
    <property type="nucleotide sequence ID" value="NZ_BBXV01000036.1"/>
</dbReference>
<dbReference type="CDD" id="cd04301">
    <property type="entry name" value="NAT_SF"/>
    <property type="match status" value="1"/>
</dbReference>
<evidence type="ECO:0000313" key="3">
    <source>
        <dbReference type="EMBL" id="GAQ18986.1"/>
    </source>
</evidence>
<dbReference type="Proteomes" id="UP000028863">
    <property type="component" value="Unassembled WGS sequence"/>
</dbReference>
<dbReference type="EMBL" id="CCAX010000001">
    <property type="protein sequence ID" value="CDO02808.1"/>
    <property type="molecule type" value="Genomic_DNA"/>
</dbReference>
<dbReference type="GO" id="GO:0016747">
    <property type="term" value="F:acyltransferase activity, transferring groups other than amino-acyl groups"/>
    <property type="evidence" value="ECO:0007669"/>
    <property type="project" value="InterPro"/>
</dbReference>
<protein>
    <submittedName>
        <fullName evidence="3">Acetyltransferase</fullName>
    </submittedName>
</protein>
<evidence type="ECO:0000313" key="5">
    <source>
        <dbReference type="Proteomes" id="UP000052946"/>
    </source>
</evidence>
<dbReference type="Proteomes" id="UP000052946">
    <property type="component" value="Unassembled WGS sequence"/>
</dbReference>
<dbReference type="PROSITE" id="PS51186">
    <property type="entry name" value="GNAT"/>
    <property type="match status" value="1"/>
</dbReference>
<dbReference type="STRING" id="171693.BN988_01285"/>
<evidence type="ECO:0000313" key="4">
    <source>
        <dbReference type="Proteomes" id="UP000028863"/>
    </source>
</evidence>
<name>W9ABE9_9BACI</name>
<gene>
    <name evidence="2" type="ORF">BN988_01285</name>
    <name evidence="3" type="ORF">OPHB3_2945</name>
</gene>
<dbReference type="Pfam" id="PF00583">
    <property type="entry name" value="Acetyltransf_1"/>
    <property type="match status" value="1"/>
</dbReference>
<evidence type="ECO:0000313" key="2">
    <source>
        <dbReference type="EMBL" id="CDO02808.1"/>
    </source>
</evidence>
<dbReference type="InterPro" id="IPR000182">
    <property type="entry name" value="GNAT_dom"/>
</dbReference>
<reference evidence="3 5" key="4">
    <citation type="journal article" date="2016" name="Genome Announc.">
        <title>Draft Genome Sequence of Oceanobacillus picturae Heshi-B3, Isolated from Fermented Rice Bran in a Traditional Japanese Seafood Dish.</title>
        <authorList>
            <person name="Akuzawa S."/>
            <person name="Nagaoka J."/>
            <person name="Kanekatsu M."/>
            <person name="Kanesaki Y."/>
            <person name="Suzuki T."/>
        </authorList>
    </citation>
    <scope>NUCLEOTIDE SEQUENCE [LARGE SCALE GENOMIC DNA]</scope>
    <source>
        <strain evidence="3 5">Heshi-B3</strain>
    </source>
</reference>
<dbReference type="EMBL" id="BBXV01000036">
    <property type="protein sequence ID" value="GAQ18986.1"/>
    <property type="molecule type" value="Genomic_DNA"/>
</dbReference>
<organism evidence="2 4">
    <name type="scientific">Oceanobacillus picturae</name>
    <dbReference type="NCBI Taxonomy" id="171693"/>
    <lineage>
        <taxon>Bacteria</taxon>
        <taxon>Bacillati</taxon>
        <taxon>Bacillota</taxon>
        <taxon>Bacilli</taxon>
        <taxon>Bacillales</taxon>
        <taxon>Bacillaceae</taxon>
        <taxon>Oceanobacillus</taxon>
    </lineage>
</organism>
<reference evidence="2 4" key="1">
    <citation type="submission" date="2014-03" db="EMBL/GenBank/DDBJ databases">
        <title>Draft genome sequencing of Oceanobacillus picturae strain S1 isolated from human gut.</title>
        <authorList>
            <person name="Croce O."/>
            <person name="Lagier J.C."/>
            <person name="Raoult D."/>
        </authorList>
    </citation>
    <scope>NUCLEOTIDE SEQUENCE [LARGE SCALE GENOMIC DNA]</scope>
    <source>
        <strain evidence="2 4">S1</strain>
    </source>
</reference>
<accession>W9ABE9</accession>
<keyword evidence="3" id="KW-0808">Transferase</keyword>
<keyword evidence="4" id="KW-1185">Reference proteome</keyword>
<dbReference type="Gene3D" id="3.40.630.30">
    <property type="match status" value="1"/>
</dbReference>
<reference evidence="2 4" key="2">
    <citation type="submission" date="2014-03" db="EMBL/GenBank/DDBJ databases">
        <authorList>
            <person name="Urmite Genomes U."/>
        </authorList>
    </citation>
    <scope>NUCLEOTIDE SEQUENCE [LARGE SCALE GENOMIC DNA]</scope>
    <source>
        <strain evidence="2 4">S1</strain>
    </source>
</reference>
<dbReference type="eggNOG" id="COG3153">
    <property type="taxonomic scope" value="Bacteria"/>
</dbReference>
<evidence type="ECO:0000259" key="1">
    <source>
        <dbReference type="PROSITE" id="PS51186"/>
    </source>
</evidence>